<feature type="transmembrane region" description="Helical" evidence="1">
    <location>
        <begin position="20"/>
        <end position="38"/>
    </location>
</feature>
<dbReference type="Pfam" id="PF17310">
    <property type="entry name" value="DUF5357"/>
    <property type="match status" value="1"/>
</dbReference>
<dbReference type="EMBL" id="JADEXQ010000009">
    <property type="protein sequence ID" value="MBE9028953.1"/>
    <property type="molecule type" value="Genomic_DNA"/>
</dbReference>
<dbReference type="Proteomes" id="UP000625316">
    <property type="component" value="Unassembled WGS sequence"/>
</dbReference>
<evidence type="ECO:0000256" key="1">
    <source>
        <dbReference type="SAM" id="Phobius"/>
    </source>
</evidence>
<gene>
    <name evidence="2" type="ORF">IQ266_04145</name>
</gene>
<evidence type="ECO:0000313" key="2">
    <source>
        <dbReference type="EMBL" id="MBE9028953.1"/>
    </source>
</evidence>
<protein>
    <submittedName>
        <fullName evidence="2">DUF5357 family protein</fullName>
    </submittedName>
</protein>
<proteinExistence type="predicted"/>
<keyword evidence="3" id="KW-1185">Reference proteome</keyword>
<keyword evidence="1" id="KW-1133">Transmembrane helix</keyword>
<feature type="transmembrane region" description="Helical" evidence="1">
    <location>
        <begin position="68"/>
        <end position="88"/>
    </location>
</feature>
<dbReference type="InterPro" id="IPR020360">
    <property type="entry name" value="Uncharacterised_alr2393"/>
</dbReference>
<sequence length="349" mass="39780">MKAVLQDLRKTLQPPRWDSWQTLMLMSIFSALLAGLATGWAQTLISSCGWIWLILSVWWLVYEYKKSLTVGFWFTGPWIIAALITVFLSSNFPVIPRSALLILWAPVSAAIAILPTFIQSNKKTKEPEWSVPGVGKRQGLLLLVLTHLLIACWIQFYFLLQNWLTAYPSLQSENLDRGNFVVNIRPEPTSRARSVLNLTEKSLREELKDKDWPEVERWLLETNRSMATLQSKVQERLSNQTIQYAEDSWWKITGKVTGGEYDLELQAYLQRPNTQTMGQPMSMVCRINPKTIALPPEQIALKTDDIDVKNIQKNLPRFRTIAKIECEAPTDELDSASESAIQDDAAADI</sequence>
<evidence type="ECO:0000313" key="3">
    <source>
        <dbReference type="Proteomes" id="UP000625316"/>
    </source>
</evidence>
<keyword evidence="1" id="KW-0812">Transmembrane</keyword>
<organism evidence="2 3">
    <name type="scientific">Romeriopsis navalis LEGE 11480</name>
    <dbReference type="NCBI Taxonomy" id="2777977"/>
    <lineage>
        <taxon>Bacteria</taxon>
        <taxon>Bacillati</taxon>
        <taxon>Cyanobacteriota</taxon>
        <taxon>Cyanophyceae</taxon>
        <taxon>Leptolyngbyales</taxon>
        <taxon>Leptolyngbyaceae</taxon>
        <taxon>Romeriopsis</taxon>
        <taxon>Romeriopsis navalis</taxon>
    </lineage>
</organism>
<dbReference type="AlphaFoldDB" id="A0A928Z396"/>
<dbReference type="RefSeq" id="WP_264323776.1">
    <property type="nucleotide sequence ID" value="NZ_JADEXQ010000009.1"/>
</dbReference>
<feature type="transmembrane region" description="Helical" evidence="1">
    <location>
        <begin position="44"/>
        <end position="61"/>
    </location>
</feature>
<comment type="caution">
    <text evidence="2">The sequence shown here is derived from an EMBL/GenBank/DDBJ whole genome shotgun (WGS) entry which is preliminary data.</text>
</comment>
<reference evidence="2" key="1">
    <citation type="submission" date="2020-10" db="EMBL/GenBank/DDBJ databases">
        <authorList>
            <person name="Castelo-Branco R."/>
            <person name="Eusebio N."/>
            <person name="Adriana R."/>
            <person name="Vieira A."/>
            <person name="Brugerolle De Fraissinette N."/>
            <person name="Rezende De Castro R."/>
            <person name="Schneider M.P."/>
            <person name="Vasconcelos V."/>
            <person name="Leao P.N."/>
        </authorList>
    </citation>
    <scope>NUCLEOTIDE SEQUENCE</scope>
    <source>
        <strain evidence="2">LEGE 11480</strain>
    </source>
</reference>
<feature type="transmembrane region" description="Helical" evidence="1">
    <location>
        <begin position="139"/>
        <end position="160"/>
    </location>
</feature>
<feature type="transmembrane region" description="Helical" evidence="1">
    <location>
        <begin position="94"/>
        <end position="118"/>
    </location>
</feature>
<accession>A0A928Z396</accession>
<name>A0A928Z396_9CYAN</name>
<keyword evidence="1" id="KW-0472">Membrane</keyword>